<dbReference type="HOGENOM" id="CLU_055459_0_0_1"/>
<name>W5MY84_LEPOC</name>
<dbReference type="SMART" id="SM00409">
    <property type="entry name" value="IG"/>
    <property type="match status" value="2"/>
</dbReference>
<proteinExistence type="predicted"/>
<reference evidence="12" key="2">
    <citation type="submission" date="2025-08" db="UniProtKB">
        <authorList>
            <consortium name="Ensembl"/>
        </authorList>
    </citation>
    <scope>IDENTIFICATION</scope>
</reference>
<dbReference type="GO" id="GO:0009617">
    <property type="term" value="P:response to bacterium"/>
    <property type="evidence" value="ECO:0000318"/>
    <property type="project" value="GO_Central"/>
</dbReference>
<keyword evidence="9" id="KW-1133">Transmembrane helix</keyword>
<evidence type="ECO:0000313" key="13">
    <source>
        <dbReference type="Proteomes" id="UP000018468"/>
    </source>
</evidence>
<evidence type="ECO:0000256" key="2">
    <source>
        <dbReference type="ARBA" id="ARBA00022475"/>
    </source>
</evidence>
<feature type="transmembrane region" description="Helical" evidence="9">
    <location>
        <begin position="265"/>
        <end position="288"/>
    </location>
</feature>
<comment type="subcellular location">
    <subcellularLocation>
        <location evidence="1">Cell membrane</location>
    </subcellularLocation>
</comment>
<evidence type="ECO:0000256" key="4">
    <source>
        <dbReference type="ARBA" id="ARBA00022859"/>
    </source>
</evidence>
<dbReference type="Proteomes" id="UP000018468">
    <property type="component" value="Linkage group LG14"/>
</dbReference>
<dbReference type="OMA" id="YYCAVTF"/>
<keyword evidence="5 9" id="KW-0472">Membrane</keyword>
<feature type="signal peptide" evidence="10">
    <location>
        <begin position="1"/>
        <end position="19"/>
    </location>
</feature>
<dbReference type="EMBL" id="AHAT01036085">
    <property type="status" value="NOT_ANNOTATED_CDS"/>
    <property type="molecule type" value="Genomic_DNA"/>
</dbReference>
<evidence type="ECO:0000313" key="12">
    <source>
        <dbReference type="Ensembl" id="ENSLOCP00000013343.1"/>
    </source>
</evidence>
<dbReference type="InterPro" id="IPR013106">
    <property type="entry name" value="Ig_V-set"/>
</dbReference>
<keyword evidence="13" id="KW-1185">Reference proteome</keyword>
<feature type="domain" description="Ig-like" evidence="11">
    <location>
        <begin position="142"/>
        <end position="252"/>
    </location>
</feature>
<dbReference type="InterPro" id="IPR007110">
    <property type="entry name" value="Ig-like_dom"/>
</dbReference>
<keyword evidence="7" id="KW-0325">Glycoprotein</keyword>
<protein>
    <recommendedName>
        <fullName evidence="11">Ig-like domain-containing protein</fullName>
    </recommendedName>
</protein>
<evidence type="ECO:0000256" key="6">
    <source>
        <dbReference type="ARBA" id="ARBA00023157"/>
    </source>
</evidence>
<dbReference type="Gene3D" id="2.60.40.10">
    <property type="entry name" value="Immunoglobulins"/>
    <property type="match status" value="2"/>
</dbReference>
<sequence>MVMIRFSVTLALFCDVCMANIDNIVQPSILKMVQPGDSVTLECFLPFDKISYMLWFKQTIGQGPRCILRSYYLSNDTTFFDEFKKSHFMVEKNTGKGFFHLIISRTKKSDTATYYCATAYTTQVMFGNGTLVIVKESGLISRSVVQQPVSVPVQQGNNVTLQCTIHTETCAGEHSVYWFRHGSGESLPGIIYTQGNRSDQCERISVAKHPTQTCVYNLPKRNLGPSDAGTYYCAVAICGEILFGNGTELEITGKGNIDQILSHPFFLGLLVSNAVCVMVIVVLNYAILKKKSNLCTGHISQQSLHEHTTVDSSNKQNEDTDVLNYAALSFADSKTKTGKKRRKTDRQSVYSEVRYEQHN</sequence>
<keyword evidence="2" id="KW-1003">Cell membrane</keyword>
<dbReference type="SUPFAM" id="SSF48726">
    <property type="entry name" value="Immunoglobulin"/>
    <property type="match status" value="2"/>
</dbReference>
<organism evidence="12 13">
    <name type="scientific">Lepisosteus oculatus</name>
    <name type="common">Spotted gar</name>
    <dbReference type="NCBI Taxonomy" id="7918"/>
    <lineage>
        <taxon>Eukaryota</taxon>
        <taxon>Metazoa</taxon>
        <taxon>Chordata</taxon>
        <taxon>Craniata</taxon>
        <taxon>Vertebrata</taxon>
        <taxon>Euteleostomi</taxon>
        <taxon>Actinopterygii</taxon>
        <taxon>Neopterygii</taxon>
        <taxon>Holostei</taxon>
        <taxon>Semionotiformes</taxon>
        <taxon>Lepisosteidae</taxon>
        <taxon>Lepisosteus</taxon>
    </lineage>
</organism>
<accession>W5MY84</accession>
<reference evidence="13" key="1">
    <citation type="submission" date="2011-12" db="EMBL/GenBank/DDBJ databases">
        <title>The Draft Genome of Lepisosteus oculatus.</title>
        <authorList>
            <consortium name="The Broad Institute Genome Assembly &amp; Analysis Group"/>
            <consortium name="Computational R&amp;D Group"/>
            <consortium name="and Sequencing Platform"/>
            <person name="Di Palma F."/>
            <person name="Alfoldi J."/>
            <person name="Johnson J."/>
            <person name="Berlin A."/>
            <person name="Gnerre S."/>
            <person name="Jaffe D."/>
            <person name="MacCallum I."/>
            <person name="Young S."/>
            <person name="Walker B.J."/>
            <person name="Lander E.S."/>
            <person name="Lindblad-Toh K."/>
        </authorList>
    </citation>
    <scope>NUCLEOTIDE SEQUENCE [LARGE SCALE GENOMIC DNA]</scope>
</reference>
<evidence type="ECO:0000256" key="7">
    <source>
        <dbReference type="ARBA" id="ARBA00023180"/>
    </source>
</evidence>
<dbReference type="PROSITE" id="PS50835">
    <property type="entry name" value="IG_LIKE"/>
    <property type="match status" value="1"/>
</dbReference>
<dbReference type="InParanoid" id="W5MY84"/>
<dbReference type="InterPro" id="IPR036179">
    <property type="entry name" value="Ig-like_dom_sf"/>
</dbReference>
<keyword evidence="6" id="KW-1015">Disulfide bond</keyword>
<dbReference type="GO" id="GO:0005886">
    <property type="term" value="C:plasma membrane"/>
    <property type="evidence" value="ECO:0007669"/>
    <property type="project" value="UniProtKB-SubCell"/>
</dbReference>
<keyword evidence="9" id="KW-0812">Transmembrane</keyword>
<evidence type="ECO:0000256" key="8">
    <source>
        <dbReference type="SAM" id="MobiDB-lite"/>
    </source>
</evidence>
<dbReference type="SMART" id="SM00406">
    <property type="entry name" value="IGv"/>
    <property type="match status" value="2"/>
</dbReference>
<feature type="region of interest" description="Disordered" evidence="8">
    <location>
        <begin position="336"/>
        <end position="359"/>
    </location>
</feature>
<keyword evidence="4" id="KW-0391">Immunity</keyword>
<evidence type="ECO:0000256" key="10">
    <source>
        <dbReference type="SAM" id="SignalP"/>
    </source>
</evidence>
<dbReference type="STRING" id="7918.ENSLOCP00000013343"/>
<dbReference type="InterPro" id="IPR052051">
    <property type="entry name" value="TCR_complex_component"/>
</dbReference>
<evidence type="ECO:0000256" key="9">
    <source>
        <dbReference type="SAM" id="Phobius"/>
    </source>
</evidence>
<dbReference type="Pfam" id="PF07686">
    <property type="entry name" value="V-set"/>
    <property type="match status" value="2"/>
</dbReference>
<dbReference type="PANTHER" id="PTHR19433">
    <property type="entry name" value="T-CELL RECEPTOR ALPHA CHAIN V REGION-RELATED"/>
    <property type="match status" value="1"/>
</dbReference>
<keyword evidence="3 10" id="KW-0732">Signal</keyword>
<dbReference type="PANTHER" id="PTHR19433:SF133">
    <property type="entry name" value="IMMUNE-TYPE RECEPTOR 5 PRECURSOR-RELATED"/>
    <property type="match status" value="1"/>
</dbReference>
<dbReference type="CDD" id="cd00099">
    <property type="entry name" value="IgV"/>
    <property type="match status" value="2"/>
</dbReference>
<dbReference type="eggNOG" id="ENOG502SHRM">
    <property type="taxonomic scope" value="Eukaryota"/>
</dbReference>
<dbReference type="Bgee" id="ENSLOCG00000010883">
    <property type="expression patterns" value="Expressed in pharyngeal gill and 8 other cell types or tissues"/>
</dbReference>
<dbReference type="Ensembl" id="ENSLOCT00000013371.1">
    <property type="protein sequence ID" value="ENSLOCP00000013343.1"/>
    <property type="gene ID" value="ENSLOCG00000010883.1"/>
</dbReference>
<dbReference type="AlphaFoldDB" id="W5MY84"/>
<feature type="chain" id="PRO_5004868992" description="Ig-like domain-containing protein" evidence="10">
    <location>
        <begin position="20"/>
        <end position="359"/>
    </location>
</feature>
<dbReference type="InterPro" id="IPR013783">
    <property type="entry name" value="Ig-like_fold"/>
</dbReference>
<evidence type="ECO:0000259" key="11">
    <source>
        <dbReference type="PROSITE" id="PS50835"/>
    </source>
</evidence>
<dbReference type="GO" id="GO:0002376">
    <property type="term" value="P:immune system process"/>
    <property type="evidence" value="ECO:0007669"/>
    <property type="project" value="UniProtKB-KW"/>
</dbReference>
<dbReference type="GeneTree" id="ENSGT01030000234530"/>
<dbReference type="InterPro" id="IPR003599">
    <property type="entry name" value="Ig_sub"/>
</dbReference>
<reference evidence="12" key="3">
    <citation type="submission" date="2025-09" db="UniProtKB">
        <authorList>
            <consortium name="Ensembl"/>
        </authorList>
    </citation>
    <scope>IDENTIFICATION</scope>
</reference>
<evidence type="ECO:0000256" key="3">
    <source>
        <dbReference type="ARBA" id="ARBA00022729"/>
    </source>
</evidence>
<evidence type="ECO:0000256" key="5">
    <source>
        <dbReference type="ARBA" id="ARBA00023136"/>
    </source>
</evidence>
<evidence type="ECO:0000256" key="1">
    <source>
        <dbReference type="ARBA" id="ARBA00004236"/>
    </source>
</evidence>